<feature type="binding site" evidence="9">
    <location>
        <position position="89"/>
    </location>
    <ligand>
        <name>ATP</name>
        <dbReference type="ChEBI" id="CHEBI:30616"/>
    </ligand>
</feature>
<accession>A0AAU7DRN6</accession>
<comment type="subunit">
    <text evidence="9">Homohexamer. Forms an RuvA(8)-RuvB(12)-Holliday junction (HJ) complex. HJ DNA is sandwiched between 2 RuvA tetramers; dsDNA enters through RuvA and exits via RuvB. An RuvB hexamer assembles on each DNA strand where it exits the tetramer. Each RuvB hexamer is contacted by two RuvA subunits (via domain III) on 2 adjacent RuvB subunits; this complex drives branch migration. In the full resolvosome a probable DNA-RuvA(4)-RuvB(12)-RuvC(2) complex forms which resolves the HJ.</text>
</comment>
<evidence type="ECO:0000256" key="3">
    <source>
        <dbReference type="ARBA" id="ARBA00022763"/>
    </source>
</evidence>
<keyword evidence="4 9" id="KW-0378">Hydrolase</keyword>
<dbReference type="CDD" id="cd00009">
    <property type="entry name" value="AAA"/>
    <property type="match status" value="1"/>
</dbReference>
<dbReference type="SUPFAM" id="SSF46785">
    <property type="entry name" value="Winged helix' DNA-binding domain"/>
    <property type="match status" value="1"/>
</dbReference>
<evidence type="ECO:0000256" key="10">
    <source>
        <dbReference type="SAM" id="MobiDB-lite"/>
    </source>
</evidence>
<evidence type="ECO:0000256" key="6">
    <source>
        <dbReference type="ARBA" id="ARBA00023125"/>
    </source>
</evidence>
<dbReference type="Gene3D" id="1.10.8.60">
    <property type="match status" value="1"/>
</dbReference>
<feature type="binding site" evidence="9">
    <location>
        <position position="87"/>
    </location>
    <ligand>
        <name>ATP</name>
        <dbReference type="ChEBI" id="CHEBI:30616"/>
    </ligand>
</feature>
<dbReference type="InterPro" id="IPR008823">
    <property type="entry name" value="RuvB_wg_C"/>
</dbReference>
<dbReference type="GO" id="GO:0005524">
    <property type="term" value="F:ATP binding"/>
    <property type="evidence" value="ECO:0007669"/>
    <property type="project" value="UniProtKB-UniRule"/>
</dbReference>
<keyword evidence="7 9" id="KW-0233">DNA recombination</keyword>
<dbReference type="InterPro" id="IPR008824">
    <property type="entry name" value="RuvB-like_N"/>
</dbReference>
<dbReference type="Pfam" id="PF05496">
    <property type="entry name" value="RuvB_N"/>
    <property type="match status" value="1"/>
</dbReference>
<feature type="binding site" evidence="9">
    <location>
        <position position="203"/>
    </location>
    <ligand>
        <name>ATP</name>
        <dbReference type="ChEBI" id="CHEBI:30616"/>
    </ligand>
</feature>
<evidence type="ECO:0000313" key="12">
    <source>
        <dbReference type="EMBL" id="XBH19648.1"/>
    </source>
</evidence>
<reference evidence="12" key="1">
    <citation type="submission" date="2023-03" db="EMBL/GenBank/DDBJ databases">
        <title>Edaphobacter sp.</title>
        <authorList>
            <person name="Huber K.J."/>
            <person name="Papendorf J."/>
            <person name="Pilke C."/>
            <person name="Bunk B."/>
            <person name="Sproeer C."/>
            <person name="Pester M."/>
        </authorList>
    </citation>
    <scope>NUCLEOTIDE SEQUENCE</scope>
    <source>
        <strain evidence="12">DSM 110680</strain>
    </source>
</reference>
<comment type="caution">
    <text evidence="9">Lacks conserved residue(s) required for the propagation of feature annotation.</text>
</comment>
<feature type="compositionally biased region" description="Basic and acidic residues" evidence="10">
    <location>
        <begin position="7"/>
        <end position="16"/>
    </location>
</feature>
<dbReference type="GO" id="GO:0000400">
    <property type="term" value="F:four-way junction DNA binding"/>
    <property type="evidence" value="ECO:0007669"/>
    <property type="project" value="UniProtKB-UniRule"/>
</dbReference>
<feature type="domain" description="AAA+ ATPase" evidence="11">
    <location>
        <begin position="73"/>
        <end position="204"/>
    </location>
</feature>
<dbReference type="GO" id="GO:0048476">
    <property type="term" value="C:Holliday junction resolvase complex"/>
    <property type="evidence" value="ECO:0007669"/>
    <property type="project" value="UniProtKB-UniRule"/>
</dbReference>
<dbReference type="AlphaFoldDB" id="A0AAU7DRN6"/>
<feature type="region of interest" description="Large ATPase domain (RuvB-L)" evidence="9">
    <location>
        <begin position="23"/>
        <end position="203"/>
    </location>
</feature>
<keyword evidence="12" id="KW-0347">Helicase</keyword>
<dbReference type="NCBIfam" id="NF000868">
    <property type="entry name" value="PRK00080.1"/>
    <property type="match status" value="1"/>
</dbReference>
<dbReference type="InterPro" id="IPR036390">
    <property type="entry name" value="WH_DNA-bd_sf"/>
</dbReference>
<feature type="binding site" evidence="9">
    <location>
        <position position="332"/>
    </location>
    <ligand>
        <name>DNA</name>
        <dbReference type="ChEBI" id="CHEBI:16991"/>
    </ligand>
</feature>
<dbReference type="NCBIfam" id="TIGR00635">
    <property type="entry name" value="ruvB"/>
    <property type="match status" value="1"/>
</dbReference>
<sequence>MAITRDNSPDHPENKDQFLGTPPERLVSASRAEEEQGFELKLRPRWLKEFIGQSKAKEQLAIALEAAKSRGEALDHVLLFGPPGLGKTTLATIIANELDVGFQQTSGPALQIQGDLTAILTNLRERQVLFLDEIHRMQPVLEEKLYTALEDYKLDIIIGQGPAARTHVMELRPFTFVGATTRPGLLSSPLRSRFGILLRLEFYTEDELRVIVERSAEVMGVPIDTDGAAEIALRSRGTPRIANRLLRRVRDFAQVRGTGSIDRPTANSALTLLEVDAHGFDEIDRRLMLTIMQKYDGGPVGLGTLAATLAEEEDALEEVYEPFLIQIGFLDRTPRGRVATRLAYEHFGVDMPRRQPGLF</sequence>
<keyword evidence="8 9" id="KW-0234">DNA repair</keyword>
<dbReference type="GO" id="GO:0006310">
    <property type="term" value="P:DNA recombination"/>
    <property type="evidence" value="ECO:0007669"/>
    <property type="project" value="UniProtKB-UniRule"/>
</dbReference>
<dbReference type="GO" id="GO:0006281">
    <property type="term" value="P:DNA repair"/>
    <property type="evidence" value="ECO:0007669"/>
    <property type="project" value="UniProtKB-UniRule"/>
</dbReference>
<comment type="subcellular location">
    <subcellularLocation>
        <location evidence="9">Cytoplasm</location>
    </subcellularLocation>
</comment>
<evidence type="ECO:0000256" key="4">
    <source>
        <dbReference type="ARBA" id="ARBA00022801"/>
    </source>
</evidence>
<evidence type="ECO:0000259" key="11">
    <source>
        <dbReference type="SMART" id="SM00382"/>
    </source>
</evidence>
<dbReference type="Pfam" id="PF05491">
    <property type="entry name" value="WHD_RuvB"/>
    <property type="match status" value="1"/>
</dbReference>
<gene>
    <name evidence="9 12" type="primary">ruvB</name>
    <name evidence="12" type="ORF">P8935_10090</name>
</gene>
<dbReference type="Gene3D" id="1.10.10.10">
    <property type="entry name" value="Winged helix-like DNA-binding domain superfamily/Winged helix DNA-binding domain"/>
    <property type="match status" value="1"/>
</dbReference>
<dbReference type="EMBL" id="CP121196">
    <property type="protein sequence ID" value="XBH19648.1"/>
    <property type="molecule type" value="Genomic_DNA"/>
</dbReference>
<dbReference type="InterPro" id="IPR003593">
    <property type="entry name" value="AAA+_ATPase"/>
</dbReference>
<feature type="binding site" evidence="9">
    <location>
        <position position="240"/>
    </location>
    <ligand>
        <name>ATP</name>
        <dbReference type="ChEBI" id="CHEBI:30616"/>
    </ligand>
</feature>
<comment type="similarity">
    <text evidence="9">Belongs to the RuvB family.</text>
</comment>
<dbReference type="InterPro" id="IPR036388">
    <property type="entry name" value="WH-like_DNA-bd_sf"/>
</dbReference>
<dbReference type="SUPFAM" id="SSF52540">
    <property type="entry name" value="P-loop containing nucleoside triphosphate hydrolases"/>
    <property type="match status" value="1"/>
</dbReference>
<dbReference type="GO" id="GO:0009378">
    <property type="term" value="F:four-way junction helicase activity"/>
    <property type="evidence" value="ECO:0007669"/>
    <property type="project" value="InterPro"/>
</dbReference>
<evidence type="ECO:0000256" key="8">
    <source>
        <dbReference type="ARBA" id="ARBA00023204"/>
    </source>
</evidence>
<dbReference type="InterPro" id="IPR004605">
    <property type="entry name" value="DNA_helicase_Holl-junc_RuvB"/>
</dbReference>
<comment type="catalytic activity">
    <reaction evidence="9">
        <text>ATP + H2O = ADP + phosphate + H(+)</text>
        <dbReference type="Rhea" id="RHEA:13065"/>
        <dbReference type="ChEBI" id="CHEBI:15377"/>
        <dbReference type="ChEBI" id="CHEBI:15378"/>
        <dbReference type="ChEBI" id="CHEBI:30616"/>
        <dbReference type="ChEBI" id="CHEBI:43474"/>
        <dbReference type="ChEBI" id="CHEBI:456216"/>
    </reaction>
</comment>
<comment type="domain">
    <text evidence="9">Has 3 domains, the large (RuvB-L) and small ATPase (RuvB-S) domains and the C-terminal head (RuvB-H) domain. The head domain binds DNA, while the ATPase domains jointly bind ATP, ADP or are empty depending on the state of the subunit in the translocation cycle. During a single DNA translocation step the structure of each domain remains the same, but their relative positions change.</text>
</comment>
<keyword evidence="1 9" id="KW-0963">Cytoplasm</keyword>
<feature type="binding site" evidence="9">
    <location>
        <position position="84"/>
    </location>
    <ligand>
        <name>ATP</name>
        <dbReference type="ChEBI" id="CHEBI:30616"/>
    </ligand>
</feature>
<dbReference type="HAMAP" id="MF_00016">
    <property type="entry name" value="DNA_HJ_migration_RuvB"/>
    <property type="match status" value="1"/>
</dbReference>
<dbReference type="Pfam" id="PF17864">
    <property type="entry name" value="AAA_lid_4"/>
    <property type="match status" value="1"/>
</dbReference>
<comment type="function">
    <text evidence="9">The RuvA-RuvB-RuvC complex processes Holliday junction (HJ) DNA during genetic recombination and DNA repair, while the RuvA-RuvB complex plays an important role in the rescue of blocked DNA replication forks via replication fork reversal (RFR). RuvA specifically binds to HJ cruciform DNA, conferring on it an open structure. The RuvB hexamer acts as an ATP-dependent pump, pulling dsDNA into and through the RuvAB complex. RuvB forms 2 homohexamers on either side of HJ DNA bound by 1 or 2 RuvA tetramers; 4 subunits per hexamer contact DNA at a time. Coordinated motions by a converter formed by DNA-disengaged RuvB subunits stimulates ATP hydrolysis and nucleotide exchange. Immobilization of the converter enables RuvB to convert the ATP-contained energy into a lever motion, pulling 2 nucleotides of DNA out of the RuvA tetramer per ATP hydrolyzed, thus driving DNA branch migration. The RuvB motors rotate together with the DNA substrate, which together with the progressing nucleotide cycle form the mechanistic basis for DNA recombination by continuous HJ branch migration. Branch migration allows RuvC to scan DNA until it finds its consensus sequence, where it cleaves and resolves cruciform DNA.</text>
</comment>
<feature type="binding site" evidence="9">
    <location>
        <position position="42"/>
    </location>
    <ligand>
        <name>ATP</name>
        <dbReference type="ChEBI" id="CHEBI:30616"/>
    </ligand>
</feature>
<dbReference type="GO" id="GO:0016787">
    <property type="term" value="F:hydrolase activity"/>
    <property type="evidence" value="ECO:0007669"/>
    <property type="project" value="UniProtKB-KW"/>
</dbReference>
<keyword evidence="5 9" id="KW-0067">ATP-binding</keyword>
<feature type="binding site" evidence="9">
    <location>
        <begin position="150"/>
        <end position="152"/>
    </location>
    <ligand>
        <name>ATP</name>
        <dbReference type="ChEBI" id="CHEBI:30616"/>
    </ligand>
</feature>
<dbReference type="GO" id="GO:0005737">
    <property type="term" value="C:cytoplasm"/>
    <property type="evidence" value="ECO:0007669"/>
    <property type="project" value="UniProtKB-SubCell"/>
</dbReference>
<feature type="region of interest" description="Head domain (RuvB-H)" evidence="9">
    <location>
        <begin position="277"/>
        <end position="359"/>
    </location>
</feature>
<dbReference type="SMART" id="SM00382">
    <property type="entry name" value="AAA"/>
    <property type="match status" value="1"/>
</dbReference>
<dbReference type="InterPro" id="IPR041445">
    <property type="entry name" value="AAA_lid_4"/>
</dbReference>
<evidence type="ECO:0000256" key="9">
    <source>
        <dbReference type="HAMAP-Rule" id="MF_00016"/>
    </source>
</evidence>
<evidence type="ECO:0000256" key="2">
    <source>
        <dbReference type="ARBA" id="ARBA00022741"/>
    </source>
</evidence>
<dbReference type="PANTHER" id="PTHR42848:SF1">
    <property type="entry name" value="HOLLIDAY JUNCTION BRANCH MIGRATION COMPLEX SUBUNIT RUVB"/>
    <property type="match status" value="1"/>
</dbReference>
<feature type="region of interest" description="Small ATPAse domain (RuvB-S)" evidence="9">
    <location>
        <begin position="204"/>
        <end position="274"/>
    </location>
</feature>
<feature type="binding site" evidence="9">
    <location>
        <position position="88"/>
    </location>
    <ligand>
        <name>ATP</name>
        <dbReference type="ChEBI" id="CHEBI:30616"/>
    </ligand>
</feature>
<keyword evidence="2 9" id="KW-0547">Nucleotide-binding</keyword>
<name>A0AAU7DRN6_9BACT</name>
<keyword evidence="6 9" id="KW-0238">DNA-binding</keyword>
<organism evidence="12">
    <name type="scientific">Telmatobacter sp. DSM 110680</name>
    <dbReference type="NCBI Taxonomy" id="3036704"/>
    <lineage>
        <taxon>Bacteria</taxon>
        <taxon>Pseudomonadati</taxon>
        <taxon>Acidobacteriota</taxon>
        <taxon>Terriglobia</taxon>
        <taxon>Terriglobales</taxon>
        <taxon>Acidobacteriaceae</taxon>
        <taxon>Telmatobacter</taxon>
    </lineage>
</organism>
<protein>
    <recommendedName>
        <fullName evidence="9">Holliday junction branch migration complex subunit RuvB</fullName>
        <ecNumber evidence="9">3.6.4.-</ecNumber>
    </recommendedName>
</protein>
<evidence type="ECO:0000256" key="5">
    <source>
        <dbReference type="ARBA" id="ARBA00022840"/>
    </source>
</evidence>
<keyword evidence="3 9" id="KW-0227">DNA damage</keyword>
<feature type="binding site" evidence="9">
    <location>
        <position position="88"/>
    </location>
    <ligand>
        <name>Mg(2+)</name>
        <dbReference type="ChEBI" id="CHEBI:18420"/>
    </ligand>
</feature>
<dbReference type="Gene3D" id="3.40.50.300">
    <property type="entry name" value="P-loop containing nucleotide triphosphate hydrolases"/>
    <property type="match status" value="1"/>
</dbReference>
<evidence type="ECO:0000256" key="7">
    <source>
        <dbReference type="ARBA" id="ARBA00023172"/>
    </source>
</evidence>
<dbReference type="InterPro" id="IPR027417">
    <property type="entry name" value="P-loop_NTPase"/>
</dbReference>
<feature type="binding site" evidence="9">
    <location>
        <position position="337"/>
    </location>
    <ligand>
        <name>DNA</name>
        <dbReference type="ChEBI" id="CHEBI:16991"/>
    </ligand>
</feature>
<dbReference type="PANTHER" id="PTHR42848">
    <property type="match status" value="1"/>
</dbReference>
<feature type="binding site" evidence="9">
    <location>
        <position position="193"/>
    </location>
    <ligand>
        <name>ATP</name>
        <dbReference type="ChEBI" id="CHEBI:30616"/>
    </ligand>
</feature>
<feature type="region of interest" description="Disordered" evidence="10">
    <location>
        <begin position="1"/>
        <end position="33"/>
    </location>
</feature>
<dbReference type="RefSeq" id="WP_348264868.1">
    <property type="nucleotide sequence ID" value="NZ_CP121196.1"/>
</dbReference>
<evidence type="ECO:0000256" key="1">
    <source>
        <dbReference type="ARBA" id="ARBA00022490"/>
    </source>
</evidence>
<proteinExistence type="inferred from homology"/>
<dbReference type="EC" id="3.6.4.-" evidence="9"/>
<feature type="binding site" evidence="9">
    <location>
        <position position="43"/>
    </location>
    <ligand>
        <name>ATP</name>
        <dbReference type="ChEBI" id="CHEBI:30616"/>
    </ligand>
</feature>